<comment type="caution">
    <text evidence="1">The sequence shown here is derived from an EMBL/GenBank/DDBJ whole genome shotgun (WGS) entry which is preliminary data.</text>
</comment>
<evidence type="ECO:0008006" key="3">
    <source>
        <dbReference type="Google" id="ProtNLM"/>
    </source>
</evidence>
<evidence type="ECO:0000313" key="2">
    <source>
        <dbReference type="Proteomes" id="UP000015523"/>
    </source>
</evidence>
<reference evidence="1 2" key="1">
    <citation type="journal article" date="2013" name="Genome Announc.">
        <title>Draft Genome Sequence of Sphingobium ummariense Strain RL-3, a Hexachlorocyclohexane-Degrading Bacterium.</title>
        <authorList>
            <person name="Kohli P."/>
            <person name="Dua A."/>
            <person name="Sangwan N."/>
            <person name="Oldach P."/>
            <person name="Khurana J.P."/>
            <person name="Lal R."/>
        </authorList>
    </citation>
    <scope>NUCLEOTIDE SEQUENCE [LARGE SCALE GENOMIC DNA]</scope>
    <source>
        <strain evidence="1 2">RL-3</strain>
    </source>
</reference>
<organism evidence="1 2">
    <name type="scientific">Sphingobium ummariense RL-3</name>
    <dbReference type="NCBI Taxonomy" id="1346791"/>
    <lineage>
        <taxon>Bacteria</taxon>
        <taxon>Pseudomonadati</taxon>
        <taxon>Pseudomonadota</taxon>
        <taxon>Alphaproteobacteria</taxon>
        <taxon>Sphingomonadales</taxon>
        <taxon>Sphingomonadaceae</taxon>
        <taxon>Sphingobium</taxon>
    </lineage>
</organism>
<gene>
    <name evidence="1" type="ORF">M529_10160</name>
</gene>
<name>T0KFX4_9SPHN</name>
<protein>
    <recommendedName>
        <fullName evidence="3">DUF1508 domain-containing protein</fullName>
    </recommendedName>
</protein>
<dbReference type="AlphaFoldDB" id="T0KFX4"/>
<proteinExistence type="predicted"/>
<dbReference type="PATRIC" id="fig|1346791.3.peg.1953"/>
<dbReference type="OrthoDB" id="7508498at2"/>
<dbReference type="RefSeq" id="WP_021317854.1">
    <property type="nucleotide sequence ID" value="NZ_AUWY01000073.1"/>
</dbReference>
<dbReference type="Proteomes" id="UP000015523">
    <property type="component" value="Unassembled WGS sequence"/>
</dbReference>
<dbReference type="EMBL" id="AUWY01000073">
    <property type="protein sequence ID" value="EQB32343.1"/>
    <property type="molecule type" value="Genomic_DNA"/>
</dbReference>
<accession>T0KFX4</accession>
<evidence type="ECO:0000313" key="1">
    <source>
        <dbReference type="EMBL" id="EQB32343.1"/>
    </source>
</evidence>
<sequence length="69" mass="7759">MSRQAVKPYLISKDEDGNFRLTIRDTRYNSQGYPLVTSTLQEDLFATATAARNAARDKFNAEPGEFATK</sequence>
<keyword evidence="2" id="KW-1185">Reference proteome</keyword>